<accession>A0A2U1F0Q4</accession>
<keyword evidence="2" id="KW-1185">Reference proteome</keyword>
<gene>
    <name evidence="1" type="ORF">C7382_12510</name>
</gene>
<comment type="caution">
    <text evidence="1">The sequence shown here is derived from an EMBL/GenBank/DDBJ whole genome shotgun (WGS) entry which is preliminary data.</text>
</comment>
<dbReference type="Proteomes" id="UP000245462">
    <property type="component" value="Unassembled WGS sequence"/>
</dbReference>
<evidence type="ECO:0000313" key="2">
    <source>
        <dbReference type="Proteomes" id="UP000245462"/>
    </source>
</evidence>
<reference evidence="1 2" key="1">
    <citation type="submission" date="2018-04" db="EMBL/GenBank/DDBJ databases">
        <title>Genomic Encyclopedia of Type Strains, Phase IV (KMG-IV): sequencing the most valuable type-strain genomes for metagenomic binning, comparative biology and taxonomic classification.</title>
        <authorList>
            <person name="Goeker M."/>
        </authorList>
    </citation>
    <scope>NUCLEOTIDE SEQUENCE [LARGE SCALE GENOMIC DNA]</scope>
    <source>
        <strain evidence="1 2">DSM 28520</strain>
    </source>
</reference>
<proteinExistence type="predicted"/>
<dbReference type="AlphaFoldDB" id="A0A2U1F0Q4"/>
<sequence length="51" mass="6203">MISMPCRWTKKLAPFQIYFGAILEKIMRQIENLLARVFQPFWRHVFQKFGS</sequence>
<name>A0A2U1F0Q4_9PORP</name>
<dbReference type="EMBL" id="QEKY01000025">
    <property type="protein sequence ID" value="PVZ05742.1"/>
    <property type="molecule type" value="Genomic_DNA"/>
</dbReference>
<protein>
    <submittedName>
        <fullName evidence="1">Uncharacterized protein</fullName>
    </submittedName>
</protein>
<organism evidence="1 2">
    <name type="scientific">Porphyromonas loveana</name>
    <dbReference type="NCBI Taxonomy" id="1884669"/>
    <lineage>
        <taxon>Bacteria</taxon>
        <taxon>Pseudomonadati</taxon>
        <taxon>Bacteroidota</taxon>
        <taxon>Bacteroidia</taxon>
        <taxon>Bacteroidales</taxon>
        <taxon>Porphyromonadaceae</taxon>
        <taxon>Porphyromonas</taxon>
    </lineage>
</organism>
<evidence type="ECO:0000313" key="1">
    <source>
        <dbReference type="EMBL" id="PVZ05742.1"/>
    </source>
</evidence>